<name>A0A914XEB9_9BILA</name>
<evidence type="ECO:0000313" key="9">
    <source>
        <dbReference type="Proteomes" id="UP000887566"/>
    </source>
</evidence>
<reference evidence="10" key="1">
    <citation type="submission" date="2022-11" db="UniProtKB">
        <authorList>
            <consortium name="WormBaseParasite"/>
        </authorList>
    </citation>
    <scope>IDENTIFICATION</scope>
</reference>
<comment type="similarity">
    <text evidence="2">Belongs to the MESD family.</text>
</comment>
<dbReference type="AlphaFoldDB" id="A0A914XEB9"/>
<evidence type="ECO:0000256" key="7">
    <source>
        <dbReference type="SAM" id="MobiDB-lite"/>
    </source>
</evidence>
<dbReference type="GO" id="GO:0016055">
    <property type="term" value="P:Wnt signaling pathway"/>
    <property type="evidence" value="ECO:0007669"/>
    <property type="project" value="UniProtKB-KW"/>
</dbReference>
<keyword evidence="9" id="KW-1185">Reference proteome</keyword>
<dbReference type="Gene3D" id="3.30.70.260">
    <property type="match status" value="1"/>
</dbReference>
<proteinExistence type="inferred from homology"/>
<keyword evidence="3" id="KW-0879">Wnt signaling pathway</keyword>
<dbReference type="Proteomes" id="UP000887566">
    <property type="component" value="Unplaced"/>
</dbReference>
<evidence type="ECO:0000313" key="10">
    <source>
        <dbReference type="WBParaSite" id="PSAMB.scaffold7870size6967.g30649.t1"/>
    </source>
</evidence>
<evidence type="ECO:0000256" key="4">
    <source>
        <dbReference type="ARBA" id="ARBA00022729"/>
    </source>
</evidence>
<keyword evidence="5" id="KW-0256">Endoplasmic reticulum</keyword>
<dbReference type="GO" id="GO:0006457">
    <property type="term" value="P:protein folding"/>
    <property type="evidence" value="ECO:0007669"/>
    <property type="project" value="InterPro"/>
</dbReference>
<evidence type="ECO:0000256" key="5">
    <source>
        <dbReference type="ARBA" id="ARBA00022824"/>
    </source>
</evidence>
<protein>
    <submittedName>
        <fullName evidence="10">Mesoderm development candidate 2</fullName>
    </submittedName>
</protein>
<evidence type="ECO:0000256" key="1">
    <source>
        <dbReference type="ARBA" id="ARBA00004240"/>
    </source>
</evidence>
<feature type="signal peptide" evidence="8">
    <location>
        <begin position="1"/>
        <end position="20"/>
    </location>
</feature>
<evidence type="ECO:0000256" key="3">
    <source>
        <dbReference type="ARBA" id="ARBA00022687"/>
    </source>
</evidence>
<dbReference type="InterPro" id="IPR019330">
    <property type="entry name" value="MESD"/>
</dbReference>
<keyword evidence="6" id="KW-0143">Chaperone</keyword>
<sequence>MARWLALVLMSLIVIVTVLASTKSDKPKKKDIRDYSDADLERLYEEWEENDEDELPEDEKPEHKRPKPAIDLSKLDANSNPEDVMKMSKKGQAVMMFVGVSGNPTKAETEKLSALWQTSLYNNHIEAQK</sequence>
<feature type="chain" id="PRO_5036735620" evidence="8">
    <location>
        <begin position="21"/>
        <end position="129"/>
    </location>
</feature>
<feature type="compositionally biased region" description="Acidic residues" evidence="7">
    <location>
        <begin position="46"/>
        <end position="59"/>
    </location>
</feature>
<evidence type="ECO:0000256" key="6">
    <source>
        <dbReference type="ARBA" id="ARBA00023186"/>
    </source>
</evidence>
<dbReference type="PANTHER" id="PTHR17600">
    <property type="entry name" value="MESODERM DEVELOPMENT CANDIDATE 2"/>
    <property type="match status" value="1"/>
</dbReference>
<evidence type="ECO:0000256" key="2">
    <source>
        <dbReference type="ARBA" id="ARBA00011068"/>
    </source>
</evidence>
<dbReference type="WBParaSite" id="PSAMB.scaffold7870size6967.g30649.t1">
    <property type="protein sequence ID" value="PSAMB.scaffold7870size6967.g30649.t1"/>
    <property type="gene ID" value="PSAMB.scaffold7870size6967.g30649"/>
</dbReference>
<keyword evidence="4 8" id="KW-0732">Signal</keyword>
<feature type="region of interest" description="Disordered" evidence="7">
    <location>
        <begin position="46"/>
        <end position="83"/>
    </location>
</feature>
<dbReference type="Pfam" id="PF10185">
    <property type="entry name" value="Mesd"/>
    <property type="match status" value="1"/>
</dbReference>
<accession>A0A914XEB9</accession>
<dbReference type="GO" id="GO:0005783">
    <property type="term" value="C:endoplasmic reticulum"/>
    <property type="evidence" value="ECO:0007669"/>
    <property type="project" value="UniProtKB-SubCell"/>
</dbReference>
<evidence type="ECO:0000256" key="8">
    <source>
        <dbReference type="SAM" id="SignalP"/>
    </source>
</evidence>
<organism evidence="9 10">
    <name type="scientific">Plectus sambesii</name>
    <dbReference type="NCBI Taxonomy" id="2011161"/>
    <lineage>
        <taxon>Eukaryota</taxon>
        <taxon>Metazoa</taxon>
        <taxon>Ecdysozoa</taxon>
        <taxon>Nematoda</taxon>
        <taxon>Chromadorea</taxon>
        <taxon>Plectida</taxon>
        <taxon>Plectina</taxon>
        <taxon>Plectoidea</taxon>
        <taxon>Plectidae</taxon>
        <taxon>Plectus</taxon>
    </lineage>
</organism>
<dbReference type="Gene3D" id="6.10.250.640">
    <property type="match status" value="1"/>
</dbReference>
<comment type="subcellular location">
    <subcellularLocation>
        <location evidence="1">Endoplasmic reticulum</location>
    </subcellularLocation>
</comment>
<dbReference type="PANTHER" id="PTHR17600:SF2">
    <property type="entry name" value="LRP CHAPERONE MESD"/>
    <property type="match status" value="1"/>
</dbReference>